<name>A0A916XZS8_9FLAO</name>
<reference evidence="1" key="1">
    <citation type="journal article" date="2014" name="Int. J. Syst. Evol. Microbiol.">
        <title>Complete genome sequence of Corynebacterium casei LMG S-19264T (=DSM 44701T), isolated from a smear-ripened cheese.</title>
        <authorList>
            <consortium name="US DOE Joint Genome Institute (JGI-PGF)"/>
            <person name="Walter F."/>
            <person name="Albersmeier A."/>
            <person name="Kalinowski J."/>
            <person name="Ruckert C."/>
        </authorList>
    </citation>
    <scope>NUCLEOTIDE SEQUENCE</scope>
    <source>
        <strain evidence="1">CGMCC 1.12506</strain>
    </source>
</reference>
<reference evidence="1" key="2">
    <citation type="submission" date="2020-09" db="EMBL/GenBank/DDBJ databases">
        <authorList>
            <person name="Sun Q."/>
            <person name="Zhou Y."/>
        </authorList>
    </citation>
    <scope>NUCLEOTIDE SEQUENCE</scope>
    <source>
        <strain evidence="1">CGMCC 1.12506</strain>
    </source>
</reference>
<gene>
    <name evidence="1" type="ORF">GCM10011343_13260</name>
</gene>
<protein>
    <recommendedName>
        <fullName evidence="3">Uracil DNA glycosylase superfamily protein</fullName>
    </recommendedName>
</protein>
<proteinExistence type="predicted"/>
<evidence type="ECO:0000313" key="1">
    <source>
        <dbReference type="EMBL" id="GGD24439.1"/>
    </source>
</evidence>
<evidence type="ECO:0008006" key="3">
    <source>
        <dbReference type="Google" id="ProtNLM"/>
    </source>
</evidence>
<dbReference type="RefSeq" id="WP_188361763.1">
    <property type="nucleotide sequence ID" value="NZ_BMFG01000004.1"/>
</dbReference>
<accession>A0A916XZS8</accession>
<dbReference type="EMBL" id="BMFG01000004">
    <property type="protein sequence ID" value="GGD24439.1"/>
    <property type="molecule type" value="Genomic_DNA"/>
</dbReference>
<organism evidence="1 2">
    <name type="scientific">Flavobacterium orientale</name>
    <dbReference type="NCBI Taxonomy" id="1756020"/>
    <lineage>
        <taxon>Bacteria</taxon>
        <taxon>Pseudomonadati</taxon>
        <taxon>Bacteroidota</taxon>
        <taxon>Flavobacteriia</taxon>
        <taxon>Flavobacteriales</taxon>
        <taxon>Flavobacteriaceae</taxon>
        <taxon>Flavobacterium</taxon>
    </lineage>
</organism>
<evidence type="ECO:0000313" key="2">
    <source>
        <dbReference type="Proteomes" id="UP000625735"/>
    </source>
</evidence>
<sequence length="220" mass="25242">MIKELKALDIEIEKLSLSEYETLPIYDGIVDLESYQKTNTKVLWILKEVNSAGDEGGWDMREAIKKFKVKNGLKAVWAKTFSSIVYVSEGIINNKNWDDIPDIPDNPDVVDILNSIAYINMKKIAGKPRAISNELSHAYQTYKELLFKQIRLIDADIIIFGGTYPYFKNDIPPHNLKKSGTCNVFKVDDKIFVDAYHPQYFGVKRKDYFTDILSGIKSEF</sequence>
<dbReference type="AlphaFoldDB" id="A0A916XZS8"/>
<dbReference type="Proteomes" id="UP000625735">
    <property type="component" value="Unassembled WGS sequence"/>
</dbReference>
<comment type="caution">
    <text evidence="1">The sequence shown here is derived from an EMBL/GenBank/DDBJ whole genome shotgun (WGS) entry which is preliminary data.</text>
</comment>
<keyword evidence="2" id="KW-1185">Reference proteome</keyword>